<dbReference type="Proteomes" id="UP001153069">
    <property type="component" value="Unassembled WGS sequence"/>
</dbReference>
<accession>A0A9N8E244</accession>
<dbReference type="AlphaFoldDB" id="A0A9N8E244"/>
<protein>
    <submittedName>
        <fullName evidence="3">Uncharacterized protein</fullName>
    </submittedName>
</protein>
<evidence type="ECO:0000256" key="2">
    <source>
        <dbReference type="SAM" id="SignalP"/>
    </source>
</evidence>
<evidence type="ECO:0000313" key="4">
    <source>
        <dbReference type="Proteomes" id="UP001153069"/>
    </source>
</evidence>
<comment type="caution">
    <text evidence="3">The sequence shown here is derived from an EMBL/GenBank/DDBJ whole genome shotgun (WGS) entry which is preliminary data.</text>
</comment>
<evidence type="ECO:0000256" key="1">
    <source>
        <dbReference type="SAM" id="Phobius"/>
    </source>
</evidence>
<keyword evidence="1" id="KW-1133">Transmembrane helix</keyword>
<gene>
    <name evidence="3" type="ORF">SEMRO_575_G169420.1</name>
</gene>
<keyword evidence="2" id="KW-0732">Signal</keyword>
<keyword evidence="1" id="KW-0812">Transmembrane</keyword>
<dbReference type="EMBL" id="CAICTM010000574">
    <property type="protein sequence ID" value="CAB9513171.1"/>
    <property type="molecule type" value="Genomic_DNA"/>
</dbReference>
<evidence type="ECO:0000313" key="3">
    <source>
        <dbReference type="EMBL" id="CAB9513171.1"/>
    </source>
</evidence>
<organism evidence="3 4">
    <name type="scientific">Seminavis robusta</name>
    <dbReference type="NCBI Taxonomy" id="568900"/>
    <lineage>
        <taxon>Eukaryota</taxon>
        <taxon>Sar</taxon>
        <taxon>Stramenopiles</taxon>
        <taxon>Ochrophyta</taxon>
        <taxon>Bacillariophyta</taxon>
        <taxon>Bacillariophyceae</taxon>
        <taxon>Bacillariophycidae</taxon>
        <taxon>Naviculales</taxon>
        <taxon>Naviculaceae</taxon>
        <taxon>Seminavis</taxon>
    </lineage>
</organism>
<keyword evidence="4" id="KW-1185">Reference proteome</keyword>
<feature type="signal peptide" evidence="2">
    <location>
        <begin position="1"/>
        <end position="17"/>
    </location>
</feature>
<name>A0A9N8E244_9STRA</name>
<keyword evidence="1" id="KW-0472">Membrane</keyword>
<sequence length="85" mass="8784">MIRALFVFALIIAVAQAFVTPATQALSAAKVEAPQMSFDSFAEIAQSSQMIASNAGDFGGALFPVFGLATLGAIILVLAPPLRDD</sequence>
<feature type="transmembrane region" description="Helical" evidence="1">
    <location>
        <begin position="58"/>
        <end position="79"/>
    </location>
</feature>
<reference evidence="3" key="1">
    <citation type="submission" date="2020-06" db="EMBL/GenBank/DDBJ databases">
        <authorList>
            <consortium name="Plant Systems Biology data submission"/>
        </authorList>
    </citation>
    <scope>NUCLEOTIDE SEQUENCE</scope>
    <source>
        <strain evidence="3">D6</strain>
    </source>
</reference>
<feature type="chain" id="PRO_5040257206" evidence="2">
    <location>
        <begin position="18"/>
        <end position="85"/>
    </location>
</feature>
<dbReference type="OrthoDB" id="5613at2759"/>
<proteinExistence type="predicted"/>